<dbReference type="EC" id="2.3.-.-" evidence="4"/>
<dbReference type="SUPFAM" id="SSF55729">
    <property type="entry name" value="Acyl-CoA N-acyltransferases (Nat)"/>
    <property type="match status" value="1"/>
</dbReference>
<proteinExistence type="predicted"/>
<name>A0ABV6F8G9_9MICC</name>
<dbReference type="Gene3D" id="3.40.630.30">
    <property type="match status" value="1"/>
</dbReference>
<dbReference type="GO" id="GO:0016746">
    <property type="term" value="F:acyltransferase activity"/>
    <property type="evidence" value="ECO:0007669"/>
    <property type="project" value="UniProtKB-KW"/>
</dbReference>
<keyword evidence="5" id="KW-1185">Reference proteome</keyword>
<keyword evidence="1 4" id="KW-0808">Transferase</keyword>
<organism evidence="4 5">
    <name type="scientific">Citricoccus parietis</name>
    <dbReference type="NCBI Taxonomy" id="592307"/>
    <lineage>
        <taxon>Bacteria</taxon>
        <taxon>Bacillati</taxon>
        <taxon>Actinomycetota</taxon>
        <taxon>Actinomycetes</taxon>
        <taxon>Micrococcales</taxon>
        <taxon>Micrococcaceae</taxon>
        <taxon>Citricoccus</taxon>
    </lineage>
</organism>
<comment type="caution">
    <text evidence="4">The sequence shown here is derived from an EMBL/GenBank/DDBJ whole genome shotgun (WGS) entry which is preliminary data.</text>
</comment>
<evidence type="ECO:0000259" key="3">
    <source>
        <dbReference type="PROSITE" id="PS51186"/>
    </source>
</evidence>
<dbReference type="EMBL" id="JBHLWH010000043">
    <property type="protein sequence ID" value="MFC0249821.1"/>
    <property type="molecule type" value="Genomic_DNA"/>
</dbReference>
<evidence type="ECO:0000256" key="1">
    <source>
        <dbReference type="ARBA" id="ARBA00022679"/>
    </source>
</evidence>
<dbReference type="InterPro" id="IPR000182">
    <property type="entry name" value="GNAT_dom"/>
</dbReference>
<evidence type="ECO:0000256" key="2">
    <source>
        <dbReference type="ARBA" id="ARBA00023315"/>
    </source>
</evidence>
<keyword evidence="2 4" id="KW-0012">Acyltransferase</keyword>
<dbReference type="CDD" id="cd04301">
    <property type="entry name" value="NAT_SF"/>
    <property type="match status" value="1"/>
</dbReference>
<dbReference type="Proteomes" id="UP001589766">
    <property type="component" value="Unassembled WGS sequence"/>
</dbReference>
<reference evidence="4 5" key="1">
    <citation type="submission" date="2024-09" db="EMBL/GenBank/DDBJ databases">
        <authorList>
            <person name="Sun Q."/>
            <person name="Mori K."/>
        </authorList>
    </citation>
    <scope>NUCLEOTIDE SEQUENCE [LARGE SCALE GENOMIC DNA]</scope>
    <source>
        <strain evidence="4 5">CCM 7609</strain>
    </source>
</reference>
<gene>
    <name evidence="4" type="ORF">ACFFIO_15045</name>
</gene>
<dbReference type="PANTHER" id="PTHR43877">
    <property type="entry name" value="AMINOALKYLPHOSPHONATE N-ACETYLTRANSFERASE-RELATED-RELATED"/>
    <property type="match status" value="1"/>
</dbReference>
<dbReference type="PANTHER" id="PTHR43877:SF2">
    <property type="entry name" value="AMINOALKYLPHOSPHONATE N-ACETYLTRANSFERASE-RELATED"/>
    <property type="match status" value="1"/>
</dbReference>
<evidence type="ECO:0000313" key="4">
    <source>
        <dbReference type="EMBL" id="MFC0249821.1"/>
    </source>
</evidence>
<dbReference type="Pfam" id="PF00583">
    <property type="entry name" value="Acetyltransf_1"/>
    <property type="match status" value="1"/>
</dbReference>
<evidence type="ECO:0000313" key="5">
    <source>
        <dbReference type="Proteomes" id="UP001589766"/>
    </source>
</evidence>
<dbReference type="PROSITE" id="PS51186">
    <property type="entry name" value="GNAT"/>
    <property type="match status" value="1"/>
</dbReference>
<protein>
    <submittedName>
        <fullName evidence="4">GNAT family N-acetyltransferase</fullName>
        <ecNumber evidence="4">2.3.-.-</ecNumber>
    </submittedName>
</protein>
<dbReference type="RefSeq" id="WP_378043063.1">
    <property type="nucleotide sequence ID" value="NZ_JBHLWH010000043.1"/>
</dbReference>
<feature type="domain" description="N-acetyltransferase" evidence="3">
    <location>
        <begin position="1"/>
        <end position="155"/>
    </location>
</feature>
<dbReference type="InterPro" id="IPR050832">
    <property type="entry name" value="Bact_Acetyltransf"/>
</dbReference>
<sequence>MNIRPCTDADLSVLCALWRTPGGVHERHYDRQRAGQTTYLVAWQDQEPLGSGVLQWGGCIGSNARTAYPQAVELNHLQVRDLYRGQGVGSALIAVAEALASRAGRHQMAVGVAEDNPEAERLYRRLGYRPTGVVDVSEYDWITAEGAARHETERDQLLVKDLSPTSEQGR</sequence>
<accession>A0ABV6F8G9</accession>
<dbReference type="InterPro" id="IPR016181">
    <property type="entry name" value="Acyl_CoA_acyltransferase"/>
</dbReference>